<dbReference type="PANTHER" id="PTHR31769">
    <property type="entry name" value="OS07G0462200 PROTEIN-RELATED"/>
    <property type="match status" value="1"/>
</dbReference>
<protein>
    <submittedName>
        <fullName evidence="9">Uncharacterized protein</fullName>
    </submittedName>
</protein>
<feature type="transmembrane region" description="Helical" evidence="8">
    <location>
        <begin position="61"/>
        <end position="85"/>
    </location>
</feature>
<comment type="subcellular location">
    <subcellularLocation>
        <location evidence="1">Endomembrane system</location>
        <topology evidence="1">Multi-pass membrane protein</topology>
    </subcellularLocation>
</comment>
<dbReference type="InterPro" id="IPR052222">
    <property type="entry name" value="DESIGUAL"/>
</dbReference>
<evidence type="ECO:0000256" key="1">
    <source>
        <dbReference type="ARBA" id="ARBA00004127"/>
    </source>
</evidence>
<dbReference type="AlphaFoldDB" id="A0A8T0XUV4"/>
<feature type="transmembrane region" description="Helical" evidence="8">
    <location>
        <begin position="97"/>
        <end position="123"/>
    </location>
</feature>
<evidence type="ECO:0000256" key="5">
    <source>
        <dbReference type="ARBA" id="ARBA00023136"/>
    </source>
</evidence>
<feature type="region of interest" description="Disordered" evidence="7">
    <location>
        <begin position="181"/>
        <end position="212"/>
    </location>
</feature>
<name>A0A8T0XUV4_PANVG</name>
<evidence type="ECO:0000256" key="8">
    <source>
        <dbReference type="SAM" id="Phobius"/>
    </source>
</evidence>
<evidence type="ECO:0000256" key="4">
    <source>
        <dbReference type="ARBA" id="ARBA00022989"/>
    </source>
</evidence>
<dbReference type="Proteomes" id="UP000823388">
    <property type="component" value="Chromosome 1K"/>
</dbReference>
<proteinExistence type="inferred from homology"/>
<comment type="caution">
    <text evidence="9">The sequence shown here is derived from an EMBL/GenBank/DDBJ whole genome shotgun (WGS) entry which is preliminary data.</text>
</comment>
<dbReference type="Pfam" id="PF06749">
    <property type="entry name" value="DUF1218"/>
    <property type="match status" value="1"/>
</dbReference>
<evidence type="ECO:0000313" key="9">
    <source>
        <dbReference type="EMBL" id="KAG2660903.1"/>
    </source>
</evidence>
<organism evidence="9 10">
    <name type="scientific">Panicum virgatum</name>
    <name type="common">Blackwell switchgrass</name>
    <dbReference type="NCBI Taxonomy" id="38727"/>
    <lineage>
        <taxon>Eukaryota</taxon>
        <taxon>Viridiplantae</taxon>
        <taxon>Streptophyta</taxon>
        <taxon>Embryophyta</taxon>
        <taxon>Tracheophyta</taxon>
        <taxon>Spermatophyta</taxon>
        <taxon>Magnoliopsida</taxon>
        <taxon>Liliopsida</taxon>
        <taxon>Poales</taxon>
        <taxon>Poaceae</taxon>
        <taxon>PACMAD clade</taxon>
        <taxon>Panicoideae</taxon>
        <taxon>Panicodae</taxon>
        <taxon>Paniceae</taxon>
        <taxon>Panicinae</taxon>
        <taxon>Panicum</taxon>
        <taxon>Panicum sect. Hiantes</taxon>
    </lineage>
</organism>
<dbReference type="EMBL" id="CM029037">
    <property type="protein sequence ID" value="KAG2660903.1"/>
    <property type="molecule type" value="Genomic_DNA"/>
</dbReference>
<keyword evidence="5 8" id="KW-0472">Membrane</keyword>
<accession>A0A8T0XUV4</accession>
<evidence type="ECO:0000256" key="6">
    <source>
        <dbReference type="ARBA" id="ARBA00029467"/>
    </source>
</evidence>
<dbReference type="GO" id="GO:0012505">
    <property type="term" value="C:endomembrane system"/>
    <property type="evidence" value="ECO:0007669"/>
    <property type="project" value="UniProtKB-SubCell"/>
</dbReference>
<dbReference type="PROSITE" id="PS51257">
    <property type="entry name" value="PROKAR_LIPOPROTEIN"/>
    <property type="match status" value="1"/>
</dbReference>
<evidence type="ECO:0000256" key="3">
    <source>
        <dbReference type="ARBA" id="ARBA00022729"/>
    </source>
</evidence>
<gene>
    <name evidence="9" type="ORF">PVAP13_1KG466700</name>
</gene>
<feature type="compositionally biased region" description="Low complexity" evidence="7">
    <location>
        <begin position="181"/>
        <end position="191"/>
    </location>
</feature>
<evidence type="ECO:0000256" key="7">
    <source>
        <dbReference type="SAM" id="MobiDB-lite"/>
    </source>
</evidence>
<evidence type="ECO:0000313" key="10">
    <source>
        <dbReference type="Proteomes" id="UP000823388"/>
    </source>
</evidence>
<dbReference type="InterPro" id="IPR009606">
    <property type="entry name" value="DEAL/Modifying_wall_lignin1/2"/>
</dbReference>
<sequence>MEKGTRGVSCRAAICGIVALLSATAFACSVAAEFRKVKAKDVKLDGSLCSLPRSSAFELGVAAIAFLLVAQLVGTSAAVTTAYAAAPKKSAAARGRLAFVALLAFSWLSFAVAVTLLATAASMNHGQRYGRGWMDGDCYVARNGVFGAAAALVVLTALTTIGLAFTTEPTAAAAAMAPAPASPAAAPDACASRTHLEAAAADAEQPGGRSKQ</sequence>
<reference evidence="9" key="1">
    <citation type="submission" date="2020-05" db="EMBL/GenBank/DDBJ databases">
        <title>WGS assembly of Panicum virgatum.</title>
        <authorList>
            <person name="Lovell J.T."/>
            <person name="Jenkins J."/>
            <person name="Shu S."/>
            <person name="Juenger T.E."/>
            <person name="Schmutz J."/>
        </authorList>
    </citation>
    <scope>NUCLEOTIDE SEQUENCE</scope>
    <source>
        <strain evidence="9">AP13</strain>
    </source>
</reference>
<keyword evidence="10" id="KW-1185">Reference proteome</keyword>
<feature type="transmembrane region" description="Helical" evidence="8">
    <location>
        <begin position="12"/>
        <end position="32"/>
    </location>
</feature>
<feature type="transmembrane region" description="Helical" evidence="8">
    <location>
        <begin position="143"/>
        <end position="166"/>
    </location>
</feature>
<keyword evidence="3" id="KW-0732">Signal</keyword>
<comment type="similarity">
    <text evidence="6">Belongs to the DESIGUAL family.</text>
</comment>
<keyword evidence="4 8" id="KW-1133">Transmembrane helix</keyword>
<evidence type="ECO:0000256" key="2">
    <source>
        <dbReference type="ARBA" id="ARBA00022692"/>
    </source>
</evidence>
<keyword evidence="2 8" id="KW-0812">Transmembrane</keyword>
<dbReference type="OrthoDB" id="1877293at2759"/>